<dbReference type="EMBL" id="VUNQ01000021">
    <property type="protein sequence ID" value="MSU01945.1"/>
    <property type="molecule type" value="Genomic_DNA"/>
</dbReference>
<dbReference type="Proteomes" id="UP000469523">
    <property type="component" value="Unassembled WGS sequence"/>
</dbReference>
<comment type="caution">
    <text evidence="1">The sequence shown here is derived from an EMBL/GenBank/DDBJ whole genome shotgun (WGS) entry which is preliminary data.</text>
</comment>
<gene>
    <name evidence="1" type="ORF">FYJ83_10740</name>
</gene>
<proteinExistence type="predicted"/>
<dbReference type="RefSeq" id="WP_154440479.1">
    <property type="nucleotide sequence ID" value="NZ_VUNQ01000021.1"/>
</dbReference>
<name>A0A6N7XZM6_9FIRM</name>
<evidence type="ECO:0000313" key="2">
    <source>
        <dbReference type="Proteomes" id="UP000469523"/>
    </source>
</evidence>
<dbReference type="AlphaFoldDB" id="A0A6N7XZM6"/>
<accession>A0A6N7XZM6</accession>
<sequence length="81" mass="9177">MDKKQEKQFETKFSTAVLLFAQQLQNTMESSSDKMAESIANKFESNPNMSIEEMTKEIAEHVIDGLSEEFGLKVTQNEAKS</sequence>
<organism evidence="1 2">
    <name type="scientific">Tissierella pigra</name>
    <dbReference type="NCBI Taxonomy" id="2607614"/>
    <lineage>
        <taxon>Bacteria</taxon>
        <taxon>Bacillati</taxon>
        <taxon>Bacillota</taxon>
        <taxon>Tissierellia</taxon>
        <taxon>Tissierellales</taxon>
        <taxon>Tissierellaceae</taxon>
        <taxon>Tissierella</taxon>
    </lineage>
</organism>
<reference evidence="1 2" key="1">
    <citation type="submission" date="2019-09" db="EMBL/GenBank/DDBJ databases">
        <title>In-depth cultivation of the pig gut microbiome towards novel bacterial diversity and tailored functional studies.</title>
        <authorList>
            <person name="Wylensek D."/>
            <person name="Hitch T.C.A."/>
            <person name="Clavel T."/>
        </authorList>
    </citation>
    <scope>NUCLEOTIDE SEQUENCE [LARGE SCALE GENOMIC DNA]</scope>
    <source>
        <strain evidence="1 2">WCA3-693-APC-4?</strain>
    </source>
</reference>
<keyword evidence="2" id="KW-1185">Reference proteome</keyword>
<protein>
    <submittedName>
        <fullName evidence="1">Uncharacterized protein</fullName>
    </submittedName>
</protein>
<evidence type="ECO:0000313" key="1">
    <source>
        <dbReference type="EMBL" id="MSU01945.1"/>
    </source>
</evidence>